<dbReference type="Gene3D" id="1.20.5.170">
    <property type="match status" value="1"/>
</dbReference>
<keyword evidence="8" id="KW-0238">DNA-binding</keyword>
<feature type="domain" description="BZIP" evidence="14">
    <location>
        <begin position="26"/>
        <end position="89"/>
    </location>
</feature>
<dbReference type="InterPro" id="IPR046347">
    <property type="entry name" value="bZIP_sf"/>
</dbReference>
<keyword evidence="5" id="KW-0678">Repressor</keyword>
<dbReference type="Proteomes" id="UP001162483">
    <property type="component" value="Unassembled WGS sequence"/>
</dbReference>
<evidence type="ECO:0000256" key="1">
    <source>
        <dbReference type="ARBA" id="ARBA00004496"/>
    </source>
</evidence>
<gene>
    <name evidence="15" type="ORF">SPARVUS_LOCUS6504264</name>
</gene>
<keyword evidence="11" id="KW-0539">Nucleus</keyword>
<evidence type="ECO:0000313" key="16">
    <source>
        <dbReference type="Proteomes" id="UP001162483"/>
    </source>
</evidence>
<dbReference type="Pfam" id="PF00170">
    <property type="entry name" value="bZIP_1"/>
    <property type="match status" value="1"/>
</dbReference>
<keyword evidence="4" id="KW-0963">Cytoplasm</keyword>
<feature type="region of interest" description="Disordered" evidence="13">
    <location>
        <begin position="1"/>
        <end position="54"/>
    </location>
</feature>
<dbReference type="InterPro" id="IPR004827">
    <property type="entry name" value="bZIP"/>
</dbReference>
<comment type="caution">
    <text evidence="15">The sequence shown here is derived from an EMBL/GenBank/DDBJ whole genome shotgun (WGS) entry which is preliminary data.</text>
</comment>
<evidence type="ECO:0000256" key="6">
    <source>
        <dbReference type="ARBA" id="ARBA00022782"/>
    </source>
</evidence>
<feature type="compositionally biased region" description="Polar residues" evidence="13">
    <location>
        <begin position="1"/>
        <end position="21"/>
    </location>
</feature>
<protein>
    <recommendedName>
        <fullName evidence="3">Basic leucine zipper transcriptional factor ATF-like</fullName>
    </recommendedName>
    <alternativeName>
        <fullName evidence="12">B-cell-activating transcription factor</fullName>
    </alternativeName>
</protein>
<proteinExistence type="inferred from homology"/>
<dbReference type="SUPFAM" id="SSF57959">
    <property type="entry name" value="Leucine zipper domain"/>
    <property type="match status" value="1"/>
</dbReference>
<sequence>MQPDSDSNEAGYSSSPASNRQDSSDDVKKVQRREKNRIAAQKSRQRQTQKADTLHVESENLERVNSALRREIRFLREEIKCLTYALSSHQPTCTMVTHKIAAVPPRVASPRFQE</sequence>
<name>A0ABN9D445_9NEOB</name>
<comment type="subcellular location">
    <subcellularLocation>
        <location evidence="1">Cytoplasm</location>
    </subcellularLocation>
</comment>
<dbReference type="PANTHER" id="PTHR23351">
    <property type="entry name" value="FOS TRANSCRIPTION FACTOR-RELATED"/>
    <property type="match status" value="1"/>
</dbReference>
<evidence type="ECO:0000313" key="15">
    <source>
        <dbReference type="EMBL" id="CAI9567251.1"/>
    </source>
</evidence>
<dbReference type="EMBL" id="CATNWA010014090">
    <property type="protein sequence ID" value="CAI9567251.1"/>
    <property type="molecule type" value="Genomic_DNA"/>
</dbReference>
<dbReference type="PRINTS" id="PR00042">
    <property type="entry name" value="LEUZIPPRFOS"/>
</dbReference>
<evidence type="ECO:0000256" key="3">
    <source>
        <dbReference type="ARBA" id="ARBA00019754"/>
    </source>
</evidence>
<organism evidence="15 16">
    <name type="scientific">Staurois parvus</name>
    <dbReference type="NCBI Taxonomy" id="386267"/>
    <lineage>
        <taxon>Eukaryota</taxon>
        <taxon>Metazoa</taxon>
        <taxon>Chordata</taxon>
        <taxon>Craniata</taxon>
        <taxon>Vertebrata</taxon>
        <taxon>Euteleostomi</taxon>
        <taxon>Amphibia</taxon>
        <taxon>Batrachia</taxon>
        <taxon>Anura</taxon>
        <taxon>Neobatrachia</taxon>
        <taxon>Ranoidea</taxon>
        <taxon>Ranidae</taxon>
        <taxon>Staurois</taxon>
    </lineage>
</organism>
<evidence type="ECO:0000256" key="2">
    <source>
        <dbReference type="ARBA" id="ARBA00007163"/>
    </source>
</evidence>
<evidence type="ECO:0000256" key="11">
    <source>
        <dbReference type="ARBA" id="ARBA00023242"/>
    </source>
</evidence>
<reference evidence="15" key="1">
    <citation type="submission" date="2023-05" db="EMBL/GenBank/DDBJ databases">
        <authorList>
            <person name="Stuckert A."/>
        </authorList>
    </citation>
    <scope>NUCLEOTIDE SEQUENCE</scope>
</reference>
<comment type="similarity">
    <text evidence="2">Belongs to the bZIP family.</text>
</comment>
<dbReference type="PANTHER" id="PTHR23351:SF14">
    <property type="entry name" value="BASIC LEUCINE ZIPPER TRANSCRIPTIONAL FACTOR ATF-LIKE"/>
    <property type="match status" value="1"/>
</dbReference>
<evidence type="ECO:0000256" key="5">
    <source>
        <dbReference type="ARBA" id="ARBA00022491"/>
    </source>
</evidence>
<accession>A0ABN9D445</accession>
<keyword evidence="9" id="KW-0010">Activator</keyword>
<dbReference type="PROSITE" id="PS50217">
    <property type="entry name" value="BZIP"/>
    <property type="match status" value="1"/>
</dbReference>
<evidence type="ECO:0000256" key="10">
    <source>
        <dbReference type="ARBA" id="ARBA00023163"/>
    </source>
</evidence>
<evidence type="ECO:0000256" key="12">
    <source>
        <dbReference type="ARBA" id="ARBA00029907"/>
    </source>
</evidence>
<evidence type="ECO:0000256" key="13">
    <source>
        <dbReference type="SAM" id="MobiDB-lite"/>
    </source>
</evidence>
<evidence type="ECO:0000259" key="14">
    <source>
        <dbReference type="PROSITE" id="PS50217"/>
    </source>
</evidence>
<keyword evidence="16" id="KW-1185">Reference proteome</keyword>
<keyword evidence="6" id="KW-0221">Differentiation</keyword>
<dbReference type="PROSITE" id="PS00036">
    <property type="entry name" value="BZIP_BASIC"/>
    <property type="match status" value="1"/>
</dbReference>
<dbReference type="SMART" id="SM00338">
    <property type="entry name" value="BRLZ"/>
    <property type="match status" value="1"/>
</dbReference>
<dbReference type="InterPro" id="IPR000837">
    <property type="entry name" value="AP-1"/>
</dbReference>
<evidence type="ECO:0000256" key="7">
    <source>
        <dbReference type="ARBA" id="ARBA00023015"/>
    </source>
</evidence>
<evidence type="ECO:0000256" key="8">
    <source>
        <dbReference type="ARBA" id="ARBA00023125"/>
    </source>
</evidence>
<evidence type="ECO:0000256" key="9">
    <source>
        <dbReference type="ARBA" id="ARBA00023159"/>
    </source>
</evidence>
<keyword evidence="10" id="KW-0804">Transcription</keyword>
<keyword evidence="7" id="KW-0805">Transcription regulation</keyword>
<evidence type="ECO:0000256" key="4">
    <source>
        <dbReference type="ARBA" id="ARBA00022490"/>
    </source>
</evidence>